<keyword evidence="2" id="KW-1185">Reference proteome</keyword>
<reference evidence="2" key="1">
    <citation type="journal article" date="2024" name="Proc. Natl. Acad. Sci. U.S.A.">
        <title>Extraordinary preservation of gene collinearity over three hundred million years revealed in homosporous lycophytes.</title>
        <authorList>
            <person name="Li C."/>
            <person name="Wickell D."/>
            <person name="Kuo L.Y."/>
            <person name="Chen X."/>
            <person name="Nie B."/>
            <person name="Liao X."/>
            <person name="Peng D."/>
            <person name="Ji J."/>
            <person name="Jenkins J."/>
            <person name="Williams M."/>
            <person name="Shu S."/>
            <person name="Plott C."/>
            <person name="Barry K."/>
            <person name="Rajasekar S."/>
            <person name="Grimwood J."/>
            <person name="Han X."/>
            <person name="Sun S."/>
            <person name="Hou Z."/>
            <person name="He W."/>
            <person name="Dai G."/>
            <person name="Sun C."/>
            <person name="Schmutz J."/>
            <person name="Leebens-Mack J.H."/>
            <person name="Li F.W."/>
            <person name="Wang L."/>
        </authorList>
    </citation>
    <scope>NUCLEOTIDE SEQUENCE [LARGE SCALE GENOMIC DNA]</scope>
    <source>
        <strain evidence="2">cv. PW_Plant_1</strain>
    </source>
</reference>
<sequence length="489" mass="55133">MMQQIGSDMAPYDDQEYFGRSESFMMEDAVNHANNSSSLLVLADTLEKQLEASNIAIGDIPSDETALCNDLNQSGEFDLEDNGQLLQDMLQQQQQTQSESEPLQKTQCSAVNASSWEESLNVMIMLQDQQQHQLKKQSLLNPGPKFPRESELLSLLQLPRYASVSMQGSAGLSQFNSVGSTGVVHPVRGMSPYNITNELSTDVHHLVSPLPAQHFLPQPSLRHLLRNLPHTTEQYLSKSTMSRQPQNLVDLEEREATGHDDSRFLNGTLFDTKREFHFGKGEPRGINHFATERQRREYLNEKYQTLRSLVPNPSKADRASIVADAIEYVKELKRTVQELQLLLQDKRCGSSKKRLKVDDSPADMESTSQQSLQVRGQEAFVSDASQLRSSWLQRTSQQGTQVDVRIVDNEVNIKVTQRKRRNCLLNVMLILHELRLDILHANGASIGEHHIFMFNTKIMEGSSIFAGHVATKLIEAVDRHSPQFAPSLC</sequence>
<dbReference type="EMBL" id="CM055106">
    <property type="protein sequence ID" value="KAJ7529452.1"/>
    <property type="molecule type" value="Genomic_DNA"/>
</dbReference>
<organism evidence="1 2">
    <name type="scientific">Diphasiastrum complanatum</name>
    <name type="common">Issler's clubmoss</name>
    <name type="synonym">Lycopodium complanatum</name>
    <dbReference type="NCBI Taxonomy" id="34168"/>
    <lineage>
        <taxon>Eukaryota</taxon>
        <taxon>Viridiplantae</taxon>
        <taxon>Streptophyta</taxon>
        <taxon>Embryophyta</taxon>
        <taxon>Tracheophyta</taxon>
        <taxon>Lycopodiopsida</taxon>
        <taxon>Lycopodiales</taxon>
        <taxon>Lycopodiaceae</taxon>
        <taxon>Lycopodioideae</taxon>
        <taxon>Diphasiastrum</taxon>
    </lineage>
</organism>
<gene>
    <name evidence="1" type="ORF">O6H91_15G051000</name>
</gene>
<proteinExistence type="predicted"/>
<comment type="caution">
    <text evidence="1">The sequence shown here is derived from an EMBL/GenBank/DDBJ whole genome shotgun (WGS) entry which is preliminary data.</text>
</comment>
<evidence type="ECO:0000313" key="1">
    <source>
        <dbReference type="EMBL" id="KAJ7529452.1"/>
    </source>
</evidence>
<protein>
    <submittedName>
        <fullName evidence="1">Uncharacterized protein</fullName>
    </submittedName>
</protein>
<dbReference type="Proteomes" id="UP001162992">
    <property type="component" value="Chromosome 15"/>
</dbReference>
<evidence type="ECO:0000313" key="2">
    <source>
        <dbReference type="Proteomes" id="UP001162992"/>
    </source>
</evidence>
<accession>A0ACC2BI35</accession>
<name>A0ACC2BI35_DIPCM</name>